<dbReference type="OrthoDB" id="9814637at2"/>
<dbReference type="PANTHER" id="PTHR30026:SF22">
    <property type="entry name" value="OUTER MEMBRANE EFFLUX PROTEIN"/>
    <property type="match status" value="1"/>
</dbReference>
<dbReference type="GO" id="GO:0015562">
    <property type="term" value="F:efflux transmembrane transporter activity"/>
    <property type="evidence" value="ECO:0007669"/>
    <property type="project" value="InterPro"/>
</dbReference>
<evidence type="ECO:0000256" key="2">
    <source>
        <dbReference type="ARBA" id="ARBA00007613"/>
    </source>
</evidence>
<dbReference type="STRING" id="441209.GCA_001870665_01255"/>
<evidence type="ECO:0000313" key="9">
    <source>
        <dbReference type="EMBL" id="ATX65668.1"/>
    </source>
</evidence>
<dbReference type="InterPro" id="IPR003423">
    <property type="entry name" value="OMP_efflux"/>
</dbReference>
<name>A0A2K8KFV5_9RHOB</name>
<sequence>MFSDESRITTRFGAGRALTRQAVVILIGSALLAGCAPRPDLDEIRTSFDAPPDIRAARVSADVARSTFGQQVMRAVESHPEIGASSAGVRAAQARADAEGGGFYPRFSVGATLGSIVNGTVSGNSLTPVVQVMQLVFDGGEAASRQVAAQARVFEERGGRQEVAAALTLDAVAAWYDLRAARERARIAADNVRAHQRVLAQVQDRADAGAGGNSDVLTARARLATAQARAADADARVERAEAGFAASFGQRPATQLPAAPKAPSLPRASDEDLIASSPRILGMEARIAAAQADVAVARSQRFPQLRVDGRAQRGSHSANLDVSYDPGAPGSQQARIRAAEAQLDAVRAMREGLARDISRALADLRSDQRVGAARVAAAREAVNANQATVEASREEFSIGRRSLLGLLDAQRDLFEANESLIAAEQEVALSGYAALALTGDILDAFAISLPSPTGDTRQEVDAEDGA</sequence>
<keyword evidence="7" id="KW-0998">Cell outer membrane</keyword>
<dbReference type="AlphaFoldDB" id="A0A2K8KFV5"/>
<evidence type="ECO:0000256" key="5">
    <source>
        <dbReference type="ARBA" id="ARBA00022692"/>
    </source>
</evidence>
<dbReference type="PANTHER" id="PTHR30026">
    <property type="entry name" value="OUTER MEMBRANE PROTEIN TOLC"/>
    <property type="match status" value="1"/>
</dbReference>
<dbReference type="RefSeq" id="WP_071480226.1">
    <property type="nucleotide sequence ID" value="NZ_CP024899.1"/>
</dbReference>
<keyword evidence="4" id="KW-1134">Transmembrane beta strand</keyword>
<evidence type="ECO:0000256" key="4">
    <source>
        <dbReference type="ARBA" id="ARBA00022452"/>
    </source>
</evidence>
<gene>
    <name evidence="9" type="ORF">BG454_07385</name>
</gene>
<evidence type="ECO:0000256" key="7">
    <source>
        <dbReference type="ARBA" id="ARBA00023237"/>
    </source>
</evidence>
<feature type="region of interest" description="Disordered" evidence="8">
    <location>
        <begin position="248"/>
        <end position="269"/>
    </location>
</feature>
<dbReference type="SUPFAM" id="SSF56954">
    <property type="entry name" value="Outer membrane efflux proteins (OEP)"/>
    <property type="match status" value="1"/>
</dbReference>
<accession>A0A2K8KFV5</accession>
<dbReference type="EMBL" id="CP024899">
    <property type="protein sequence ID" value="ATX65668.1"/>
    <property type="molecule type" value="Genomic_DNA"/>
</dbReference>
<dbReference type="GO" id="GO:0015288">
    <property type="term" value="F:porin activity"/>
    <property type="evidence" value="ECO:0007669"/>
    <property type="project" value="TreeGrafter"/>
</dbReference>
<keyword evidence="10" id="KW-1185">Reference proteome</keyword>
<dbReference type="KEGG" id="rbg:BG454_07385"/>
<evidence type="ECO:0008006" key="11">
    <source>
        <dbReference type="Google" id="ProtNLM"/>
    </source>
</evidence>
<dbReference type="GO" id="GO:0009279">
    <property type="term" value="C:cell outer membrane"/>
    <property type="evidence" value="ECO:0007669"/>
    <property type="project" value="UniProtKB-SubCell"/>
</dbReference>
<dbReference type="PROSITE" id="PS51257">
    <property type="entry name" value="PROKAR_LIPOPROTEIN"/>
    <property type="match status" value="1"/>
</dbReference>
<dbReference type="Proteomes" id="UP000228948">
    <property type="component" value="Chromosome"/>
</dbReference>
<organism evidence="9 10">
    <name type="scientific">Roseinatronobacter bogoriensis subsp. barguzinensis</name>
    <dbReference type="NCBI Taxonomy" id="441209"/>
    <lineage>
        <taxon>Bacteria</taxon>
        <taxon>Pseudomonadati</taxon>
        <taxon>Pseudomonadota</taxon>
        <taxon>Alphaproteobacteria</taxon>
        <taxon>Rhodobacterales</taxon>
        <taxon>Paracoccaceae</taxon>
        <taxon>Roseinatronobacter</taxon>
    </lineage>
</organism>
<keyword evidence="3" id="KW-0813">Transport</keyword>
<evidence type="ECO:0000256" key="3">
    <source>
        <dbReference type="ARBA" id="ARBA00022448"/>
    </source>
</evidence>
<dbReference type="InterPro" id="IPR051906">
    <property type="entry name" value="TolC-like"/>
</dbReference>
<keyword evidence="6" id="KW-0472">Membrane</keyword>
<dbReference type="Pfam" id="PF02321">
    <property type="entry name" value="OEP"/>
    <property type="match status" value="2"/>
</dbReference>
<dbReference type="Gene3D" id="1.20.1600.10">
    <property type="entry name" value="Outer membrane efflux proteins (OEP)"/>
    <property type="match status" value="1"/>
</dbReference>
<keyword evidence="5" id="KW-0812">Transmembrane</keyword>
<evidence type="ECO:0000256" key="6">
    <source>
        <dbReference type="ARBA" id="ARBA00023136"/>
    </source>
</evidence>
<evidence type="ECO:0000256" key="8">
    <source>
        <dbReference type="SAM" id="MobiDB-lite"/>
    </source>
</evidence>
<comment type="subcellular location">
    <subcellularLocation>
        <location evidence="1">Cell outer membrane</location>
    </subcellularLocation>
</comment>
<protein>
    <recommendedName>
        <fullName evidence="11">TolC family protein</fullName>
    </recommendedName>
</protein>
<proteinExistence type="inferred from homology"/>
<evidence type="ECO:0000256" key="1">
    <source>
        <dbReference type="ARBA" id="ARBA00004442"/>
    </source>
</evidence>
<reference evidence="9 10" key="1">
    <citation type="submission" date="2017-11" db="EMBL/GenBank/DDBJ databases">
        <title>Revised Sequence and Annotation of the Rhodobaca barguzinensis strain alga05 Genome.</title>
        <authorList>
            <person name="Kopejtka K."/>
            <person name="Tomasch J.M."/>
            <person name="Bunk B."/>
            <person name="Koblizek M."/>
        </authorList>
    </citation>
    <scope>NUCLEOTIDE SEQUENCE [LARGE SCALE GENOMIC DNA]</scope>
    <source>
        <strain evidence="10">alga05</strain>
    </source>
</reference>
<comment type="similarity">
    <text evidence="2">Belongs to the outer membrane factor (OMF) (TC 1.B.17) family.</text>
</comment>
<feature type="region of interest" description="Disordered" evidence="8">
    <location>
        <begin position="309"/>
        <end position="330"/>
    </location>
</feature>
<dbReference type="GO" id="GO:1990281">
    <property type="term" value="C:efflux pump complex"/>
    <property type="evidence" value="ECO:0007669"/>
    <property type="project" value="TreeGrafter"/>
</dbReference>
<evidence type="ECO:0000313" key="10">
    <source>
        <dbReference type="Proteomes" id="UP000228948"/>
    </source>
</evidence>